<sequence length="140" mass="15311">MTNTVANAQEYIDDMARKRGYVLDYHKVMAQHDFPVLQAANGVVSAAYLEQRTLDRKTKELIFIVSLTVMRASKGHIQSHIRVALDLGLSPREILEAIEIALPEAGIVAFQSGVEAWREVVGAEGLEPTVEVHQGGSGAE</sequence>
<dbReference type="InterPro" id="IPR029032">
    <property type="entry name" value="AhpD-like"/>
</dbReference>
<dbReference type="RefSeq" id="WP_091181540.1">
    <property type="nucleotide sequence ID" value="NZ_FNRY01000001.1"/>
</dbReference>
<dbReference type="Pfam" id="PF02627">
    <property type="entry name" value="CMD"/>
    <property type="match status" value="1"/>
</dbReference>
<organism evidence="2 3">
    <name type="scientific">Paramicrobacterium humi</name>
    <dbReference type="NCBI Taxonomy" id="640635"/>
    <lineage>
        <taxon>Bacteria</taxon>
        <taxon>Bacillati</taxon>
        <taxon>Actinomycetota</taxon>
        <taxon>Actinomycetes</taxon>
        <taxon>Micrococcales</taxon>
        <taxon>Microbacteriaceae</taxon>
        <taxon>Paramicrobacterium</taxon>
    </lineage>
</organism>
<evidence type="ECO:0000259" key="1">
    <source>
        <dbReference type="Pfam" id="PF02627"/>
    </source>
</evidence>
<evidence type="ECO:0000313" key="3">
    <source>
        <dbReference type="Proteomes" id="UP000199183"/>
    </source>
</evidence>
<keyword evidence="3" id="KW-1185">Reference proteome</keyword>
<gene>
    <name evidence="2" type="ORF">SAMN04489806_1289</name>
</gene>
<accession>A0A1H4KSA1</accession>
<dbReference type="InterPro" id="IPR003779">
    <property type="entry name" value="CMD-like"/>
</dbReference>
<proteinExistence type="predicted"/>
<dbReference type="OrthoDB" id="8479079at2"/>
<reference evidence="2 3" key="1">
    <citation type="submission" date="2016-10" db="EMBL/GenBank/DDBJ databases">
        <authorList>
            <person name="de Groot N.N."/>
        </authorList>
    </citation>
    <scope>NUCLEOTIDE SEQUENCE [LARGE SCALE GENOMIC DNA]</scope>
    <source>
        <strain evidence="2 3">DSM 21799</strain>
    </source>
</reference>
<dbReference type="AlphaFoldDB" id="A0A1H4KSA1"/>
<feature type="domain" description="Carboxymuconolactone decarboxylase-like" evidence="1">
    <location>
        <begin position="46"/>
        <end position="119"/>
    </location>
</feature>
<dbReference type="GO" id="GO:0051920">
    <property type="term" value="F:peroxiredoxin activity"/>
    <property type="evidence" value="ECO:0007669"/>
    <property type="project" value="InterPro"/>
</dbReference>
<dbReference type="Proteomes" id="UP000199183">
    <property type="component" value="Unassembled WGS sequence"/>
</dbReference>
<protein>
    <submittedName>
        <fullName evidence="2">4-carboxymuconolactone decarboxylase</fullName>
    </submittedName>
</protein>
<dbReference type="SUPFAM" id="SSF69118">
    <property type="entry name" value="AhpD-like"/>
    <property type="match status" value="1"/>
</dbReference>
<dbReference type="Gene3D" id="1.20.1290.10">
    <property type="entry name" value="AhpD-like"/>
    <property type="match status" value="1"/>
</dbReference>
<dbReference type="EMBL" id="FNRY01000001">
    <property type="protein sequence ID" value="SEB61381.1"/>
    <property type="molecule type" value="Genomic_DNA"/>
</dbReference>
<name>A0A1H4KSA1_9MICO</name>
<dbReference type="STRING" id="640635.SAMN04489806_1289"/>
<evidence type="ECO:0000313" key="2">
    <source>
        <dbReference type="EMBL" id="SEB61381.1"/>
    </source>
</evidence>